<feature type="region of interest" description="Disordered" evidence="1">
    <location>
        <begin position="193"/>
        <end position="230"/>
    </location>
</feature>
<dbReference type="GO" id="GO:0030544">
    <property type="term" value="F:Hsp70 protein binding"/>
    <property type="evidence" value="ECO:0007669"/>
    <property type="project" value="TreeGrafter"/>
</dbReference>
<dbReference type="InterPro" id="IPR036869">
    <property type="entry name" value="J_dom_sf"/>
</dbReference>
<feature type="compositionally biased region" description="Acidic residues" evidence="1">
    <location>
        <begin position="200"/>
        <end position="222"/>
    </location>
</feature>
<feature type="compositionally biased region" description="Basic and acidic residues" evidence="1">
    <location>
        <begin position="633"/>
        <end position="653"/>
    </location>
</feature>
<dbReference type="CDD" id="cd06257">
    <property type="entry name" value="DnaJ"/>
    <property type="match status" value="1"/>
</dbReference>
<name>A0AA38WVN8_9EURO</name>
<feature type="region of interest" description="Disordered" evidence="1">
    <location>
        <begin position="633"/>
        <end position="673"/>
    </location>
</feature>
<dbReference type="Proteomes" id="UP001172673">
    <property type="component" value="Unassembled WGS sequence"/>
</dbReference>
<evidence type="ECO:0000313" key="3">
    <source>
        <dbReference type="EMBL" id="KAJ9601899.1"/>
    </source>
</evidence>
<keyword evidence="4" id="KW-1185">Reference proteome</keyword>
<accession>A0AA38WVN8</accession>
<dbReference type="PANTHER" id="PTHR43908:SF3">
    <property type="entry name" value="AT29763P-RELATED"/>
    <property type="match status" value="1"/>
</dbReference>
<feature type="compositionally biased region" description="Low complexity" evidence="1">
    <location>
        <begin position="660"/>
        <end position="669"/>
    </location>
</feature>
<dbReference type="AlphaFoldDB" id="A0AA38WVN8"/>
<dbReference type="PANTHER" id="PTHR43908">
    <property type="entry name" value="AT29763P-RELATED"/>
    <property type="match status" value="1"/>
</dbReference>
<feature type="region of interest" description="Disordered" evidence="1">
    <location>
        <begin position="348"/>
        <end position="457"/>
    </location>
</feature>
<feature type="compositionally biased region" description="Basic and acidic residues" evidence="1">
    <location>
        <begin position="348"/>
        <end position="357"/>
    </location>
</feature>
<feature type="compositionally biased region" description="Low complexity" evidence="1">
    <location>
        <begin position="387"/>
        <end position="410"/>
    </location>
</feature>
<feature type="region of interest" description="Disordered" evidence="1">
    <location>
        <begin position="1"/>
        <end position="96"/>
    </location>
</feature>
<organism evidence="3 4">
    <name type="scientific">Cladophialophora chaetospira</name>
    <dbReference type="NCBI Taxonomy" id="386627"/>
    <lineage>
        <taxon>Eukaryota</taxon>
        <taxon>Fungi</taxon>
        <taxon>Dikarya</taxon>
        <taxon>Ascomycota</taxon>
        <taxon>Pezizomycotina</taxon>
        <taxon>Eurotiomycetes</taxon>
        <taxon>Chaetothyriomycetidae</taxon>
        <taxon>Chaetothyriales</taxon>
        <taxon>Herpotrichiellaceae</taxon>
        <taxon>Cladophialophora</taxon>
    </lineage>
</organism>
<protein>
    <submittedName>
        <fullName evidence="3">Chaperone protein dnaJ</fullName>
    </submittedName>
</protein>
<evidence type="ECO:0000256" key="1">
    <source>
        <dbReference type="SAM" id="MobiDB-lite"/>
    </source>
</evidence>
<dbReference type="PROSITE" id="PS50076">
    <property type="entry name" value="DNAJ_2"/>
    <property type="match status" value="1"/>
</dbReference>
<feature type="compositionally biased region" description="Basic and acidic residues" evidence="1">
    <location>
        <begin position="411"/>
        <end position="428"/>
    </location>
</feature>
<dbReference type="Pfam" id="PF00226">
    <property type="entry name" value="DnaJ"/>
    <property type="match status" value="1"/>
</dbReference>
<feature type="domain" description="J" evidence="2">
    <location>
        <begin position="109"/>
        <end position="173"/>
    </location>
</feature>
<dbReference type="GO" id="GO:0071218">
    <property type="term" value="P:cellular response to misfolded protein"/>
    <property type="evidence" value="ECO:0007669"/>
    <property type="project" value="TreeGrafter"/>
</dbReference>
<comment type="caution">
    <text evidence="3">The sequence shown here is derived from an EMBL/GenBank/DDBJ whole genome shotgun (WGS) entry which is preliminary data.</text>
</comment>
<gene>
    <name evidence="3" type="primary">HLJ1_2</name>
    <name evidence="3" type="ORF">H2200_013614</name>
</gene>
<dbReference type="GO" id="GO:0005789">
    <property type="term" value="C:endoplasmic reticulum membrane"/>
    <property type="evidence" value="ECO:0007669"/>
    <property type="project" value="TreeGrafter"/>
</dbReference>
<proteinExistence type="predicted"/>
<sequence length="733" mass="82827">MAQIDYPQLQQLGGVPGGPNNGEKVVNSQSRDIFPPESPKDKVMDNAADTQGVPPKTDNDEHQKKPNDSGVHDGRDGEEATRKSKKRSEKHTKKQRAVVNRVLNCPDLDFYKVLDLEESAKTEEIRRAFKELSILTHPDKSEVPDTTKAFQRISEACQILSQRATRREYDQNRSNYKRSGKLEDAKTYFGEEFADNAWSTDDDDDDDDDEEDDGGNQDEDNDTAPKKPDDFRLAIYRQATEFVNSFLDGDRASGKKIEEFNRQIDAQNKKDGITGKEEYFIQDRVFAGLRDHLKAALGHYQANPDEEQPVRTIVELEKQMERTKRINSYPDDWILPIPDGLREKMRNMTEKQAEEKAAWQSKFSGSSAASSPPLPKEKDKGRAPRPSRGSAGESSSSANRASQSNQQSGSSKDKGKGRAQDTFNHGHGESSNTSKNQGKGREANSSSGQGSSKTVSAWRPGLTEQGEKILGMAPFEVDALGGVKSMLRCKFVVEKEGRINPIDFADDVDLGERATRGYLYEIPKSEQVDIRTKMNSYSRRDRANFDKILGVTPVSSDSSKIHPPIAIWARWKDASKKLMNRTGFTQIWGSRADGKIEDFFLEIGEEIPWKKVAKRPGHAKSIEYYDTHNIRAEPHRIRERSRHRETARSTYDPHRRRSLSRSSSGSLSDDGFRRLDAMESRQKVINKRLEEIRLDYESSNANLGMKIDTLASQMERTMAAQMERMMSLLSMGR</sequence>
<dbReference type="PRINTS" id="PR00625">
    <property type="entry name" value="JDOMAIN"/>
</dbReference>
<dbReference type="Gene3D" id="1.10.287.110">
    <property type="entry name" value="DnaJ domain"/>
    <property type="match status" value="1"/>
</dbReference>
<dbReference type="InterPro" id="IPR001623">
    <property type="entry name" value="DnaJ_domain"/>
</dbReference>
<dbReference type="EMBL" id="JAPDRK010000032">
    <property type="protein sequence ID" value="KAJ9601899.1"/>
    <property type="molecule type" value="Genomic_DNA"/>
</dbReference>
<evidence type="ECO:0000313" key="4">
    <source>
        <dbReference type="Proteomes" id="UP001172673"/>
    </source>
</evidence>
<feature type="compositionally biased region" description="Low complexity" evidence="1">
    <location>
        <begin position="361"/>
        <end position="371"/>
    </location>
</feature>
<dbReference type="InterPro" id="IPR051100">
    <property type="entry name" value="DnaJ_subfamily_B/C"/>
</dbReference>
<feature type="compositionally biased region" description="Basic residues" evidence="1">
    <location>
        <begin position="83"/>
        <end position="96"/>
    </location>
</feature>
<feature type="compositionally biased region" description="Basic and acidic residues" evidence="1">
    <location>
        <begin position="57"/>
        <end position="82"/>
    </location>
</feature>
<dbReference type="SUPFAM" id="SSF46565">
    <property type="entry name" value="Chaperone J-domain"/>
    <property type="match status" value="1"/>
</dbReference>
<reference evidence="3" key="1">
    <citation type="submission" date="2022-10" db="EMBL/GenBank/DDBJ databases">
        <title>Culturing micro-colonial fungi from biological soil crusts in the Mojave desert and describing Neophaeococcomyces mojavensis, and introducing the new genera and species Taxawa tesnikishii.</title>
        <authorList>
            <person name="Kurbessoian T."/>
            <person name="Stajich J.E."/>
        </authorList>
    </citation>
    <scope>NUCLEOTIDE SEQUENCE</scope>
    <source>
        <strain evidence="3">TK_41</strain>
    </source>
</reference>
<evidence type="ECO:0000259" key="2">
    <source>
        <dbReference type="PROSITE" id="PS50076"/>
    </source>
</evidence>
<dbReference type="SMART" id="SM00271">
    <property type="entry name" value="DnaJ"/>
    <property type="match status" value="1"/>
</dbReference>